<dbReference type="Proteomes" id="UP000321197">
    <property type="component" value="Unassembled WGS sequence"/>
</dbReference>
<dbReference type="EMBL" id="BJXL01000163">
    <property type="protein sequence ID" value="GEM85032.1"/>
    <property type="molecule type" value="Genomic_DNA"/>
</dbReference>
<evidence type="ECO:0008006" key="4">
    <source>
        <dbReference type="Google" id="ProtNLM"/>
    </source>
</evidence>
<accession>A0A511R816</accession>
<evidence type="ECO:0000313" key="2">
    <source>
        <dbReference type="EMBL" id="GEM85032.1"/>
    </source>
</evidence>
<dbReference type="AlphaFoldDB" id="A0A511R816"/>
<dbReference type="PANTHER" id="PTHR37953">
    <property type="entry name" value="UPF0127 PROTEIN MJ1496"/>
    <property type="match status" value="1"/>
</dbReference>
<organism evidence="2 3">
    <name type="scientific">Meiothermus hypogaeus NBRC 106114</name>
    <dbReference type="NCBI Taxonomy" id="1227553"/>
    <lineage>
        <taxon>Bacteria</taxon>
        <taxon>Thermotogati</taxon>
        <taxon>Deinococcota</taxon>
        <taxon>Deinococci</taxon>
        <taxon>Thermales</taxon>
        <taxon>Thermaceae</taxon>
        <taxon>Meiothermus</taxon>
    </lineage>
</organism>
<dbReference type="RefSeq" id="WP_170148342.1">
    <property type="nucleotide sequence ID" value="NZ_BJXL01000163.1"/>
</dbReference>
<protein>
    <recommendedName>
        <fullName evidence="4">DUF192 domain-containing protein</fullName>
    </recommendedName>
</protein>
<feature type="signal peptide" evidence="1">
    <location>
        <begin position="1"/>
        <end position="16"/>
    </location>
</feature>
<dbReference type="InterPro" id="IPR038695">
    <property type="entry name" value="Saro_0823-like_sf"/>
</dbReference>
<comment type="caution">
    <text evidence="2">The sequence shown here is derived from an EMBL/GenBank/DDBJ whole genome shotgun (WGS) entry which is preliminary data.</text>
</comment>
<sequence>MALLLLLGAMPMVLLAASAWRPDPVTASRALGQERISLRAPHAQPVALTVEIVDMAAQPEKARRLRGMVLENGGLMWLHPQVTDQPLEAHAYTAPVSVAFFDRNGVILQVLDLKPCSARCPSYFPKVAYRGRLEVAWGWFAQQGIGVGSQIEGPSIQVLKARSD</sequence>
<dbReference type="PANTHER" id="PTHR37953:SF1">
    <property type="entry name" value="UPF0127 PROTEIN MJ1496"/>
    <property type="match status" value="1"/>
</dbReference>
<keyword evidence="1" id="KW-0732">Signal</keyword>
<feature type="chain" id="PRO_5021851268" description="DUF192 domain-containing protein" evidence="1">
    <location>
        <begin position="17"/>
        <end position="164"/>
    </location>
</feature>
<proteinExistence type="predicted"/>
<evidence type="ECO:0000313" key="3">
    <source>
        <dbReference type="Proteomes" id="UP000321197"/>
    </source>
</evidence>
<reference evidence="2 3" key="1">
    <citation type="submission" date="2019-07" db="EMBL/GenBank/DDBJ databases">
        <title>Whole genome shotgun sequence of Meiothermus hypogaeus NBRC 106114.</title>
        <authorList>
            <person name="Hosoyama A."/>
            <person name="Uohara A."/>
            <person name="Ohji S."/>
            <person name="Ichikawa N."/>
        </authorList>
    </citation>
    <scope>NUCLEOTIDE SEQUENCE [LARGE SCALE GENOMIC DNA]</scope>
    <source>
        <strain evidence="2 3">NBRC 106114</strain>
    </source>
</reference>
<dbReference type="InterPro" id="IPR003795">
    <property type="entry name" value="DUF192"/>
</dbReference>
<name>A0A511R816_9DEIN</name>
<dbReference type="Gene3D" id="2.60.120.1140">
    <property type="entry name" value="Protein of unknown function DUF192"/>
    <property type="match status" value="1"/>
</dbReference>
<dbReference type="Pfam" id="PF02643">
    <property type="entry name" value="DUF192"/>
    <property type="match status" value="1"/>
</dbReference>
<evidence type="ECO:0000256" key="1">
    <source>
        <dbReference type="SAM" id="SignalP"/>
    </source>
</evidence>
<gene>
    <name evidence="2" type="ORF">MHY01S_31980</name>
</gene>